<name>A0A433QM08_9FUNG</name>
<evidence type="ECO:0000313" key="2">
    <source>
        <dbReference type="Proteomes" id="UP000274822"/>
    </source>
</evidence>
<keyword evidence="2" id="KW-1185">Reference proteome</keyword>
<organism evidence="1 2">
    <name type="scientific">Jimgerdemannia flammicorona</name>
    <dbReference type="NCBI Taxonomy" id="994334"/>
    <lineage>
        <taxon>Eukaryota</taxon>
        <taxon>Fungi</taxon>
        <taxon>Fungi incertae sedis</taxon>
        <taxon>Mucoromycota</taxon>
        <taxon>Mucoromycotina</taxon>
        <taxon>Endogonomycetes</taxon>
        <taxon>Endogonales</taxon>
        <taxon>Endogonaceae</taxon>
        <taxon>Jimgerdemannia</taxon>
    </lineage>
</organism>
<evidence type="ECO:0000313" key="1">
    <source>
        <dbReference type="EMBL" id="RUS30814.1"/>
    </source>
</evidence>
<gene>
    <name evidence="1" type="ORF">BC938DRAFT_478931</name>
</gene>
<accession>A0A433QM08</accession>
<dbReference type="Proteomes" id="UP000274822">
    <property type="component" value="Unassembled WGS sequence"/>
</dbReference>
<reference evidence="1 2" key="1">
    <citation type="journal article" date="2018" name="New Phytol.">
        <title>Phylogenomics of Endogonaceae and evolution of mycorrhizas within Mucoromycota.</title>
        <authorList>
            <person name="Chang Y."/>
            <person name="Desiro A."/>
            <person name="Na H."/>
            <person name="Sandor L."/>
            <person name="Lipzen A."/>
            <person name="Clum A."/>
            <person name="Barry K."/>
            <person name="Grigoriev I.V."/>
            <person name="Martin F.M."/>
            <person name="Stajich J.E."/>
            <person name="Smith M.E."/>
            <person name="Bonito G."/>
            <person name="Spatafora J.W."/>
        </authorList>
    </citation>
    <scope>NUCLEOTIDE SEQUENCE [LARGE SCALE GENOMIC DNA]</scope>
    <source>
        <strain evidence="1 2">AD002</strain>
    </source>
</reference>
<dbReference type="EMBL" id="RBNJ01003549">
    <property type="protein sequence ID" value="RUS30814.1"/>
    <property type="molecule type" value="Genomic_DNA"/>
</dbReference>
<proteinExistence type="predicted"/>
<protein>
    <submittedName>
        <fullName evidence="1">Uncharacterized protein</fullName>
    </submittedName>
</protein>
<sequence>MTGIHHETRSEAQDLFARRCWRPISSVYEATIPSSLSDFCNIEIAYRTMLGFVEKLKMTSKMLVDLNRKLAIVRRNDNGSKDTRAVR</sequence>
<comment type="caution">
    <text evidence="1">The sequence shown here is derived from an EMBL/GenBank/DDBJ whole genome shotgun (WGS) entry which is preliminary data.</text>
</comment>
<dbReference type="AlphaFoldDB" id="A0A433QM08"/>